<keyword evidence="2" id="KW-1185">Reference proteome</keyword>
<comment type="caution">
    <text evidence="1">The sequence shown here is derived from an EMBL/GenBank/DDBJ whole genome shotgun (WGS) entry which is preliminary data.</text>
</comment>
<evidence type="ECO:0000313" key="1">
    <source>
        <dbReference type="EMBL" id="CAL2101527.1"/>
    </source>
</evidence>
<organism evidence="1 2">
    <name type="scientific">Tenacibaculum polynesiense</name>
    <dbReference type="NCBI Taxonomy" id="3137857"/>
    <lineage>
        <taxon>Bacteria</taxon>
        <taxon>Pseudomonadati</taxon>
        <taxon>Bacteroidota</taxon>
        <taxon>Flavobacteriia</taxon>
        <taxon>Flavobacteriales</taxon>
        <taxon>Flavobacteriaceae</taxon>
        <taxon>Tenacibaculum</taxon>
    </lineage>
</organism>
<dbReference type="Proteomes" id="UP001497527">
    <property type="component" value="Unassembled WGS sequence"/>
</dbReference>
<evidence type="ECO:0000313" key="2">
    <source>
        <dbReference type="Proteomes" id="UP001497527"/>
    </source>
</evidence>
<name>A0ABP1EZG1_9FLAO</name>
<gene>
    <name evidence="1" type="ORF">T190423A01A_10090</name>
</gene>
<dbReference type="EMBL" id="CAXJIO010000010">
    <property type="protein sequence ID" value="CAL2101527.1"/>
    <property type="molecule type" value="Genomic_DNA"/>
</dbReference>
<accession>A0ABP1EZG1</accession>
<sequence length="136" mass="15899">MLTKKHTNRNITLDERAFKTLIEYLEKIPSMTKPISSGSDDEGFWWIKFQLDITNELAWNVVQELGCVVNYLSINERLPTVFYPVSPAPYMNGGPEDFLSWVIETRDKEFKPGTLMKWLDGRLPNPVDDLEQWEME</sequence>
<protein>
    <submittedName>
        <fullName evidence="1">Uncharacterized protein</fullName>
    </submittedName>
</protein>
<reference evidence="1 2" key="1">
    <citation type="submission" date="2024-05" db="EMBL/GenBank/DDBJ databases">
        <authorList>
            <person name="Duchaud E."/>
        </authorList>
    </citation>
    <scope>NUCLEOTIDE SEQUENCE [LARGE SCALE GENOMIC DNA]</scope>
    <source>
        <strain evidence="1">Ena-SAMPLE-TAB-13-05-2024-13:56:06:370-140308</strain>
    </source>
</reference>
<proteinExistence type="predicted"/>